<proteinExistence type="predicted"/>
<name>A0A5N6DMC7_ASPPA</name>
<evidence type="ECO:0000313" key="3">
    <source>
        <dbReference type="Proteomes" id="UP000326532"/>
    </source>
</evidence>
<keyword evidence="3" id="KW-1185">Reference proteome</keyword>
<keyword evidence="1" id="KW-0812">Transmembrane</keyword>
<organism evidence="2 3">
    <name type="scientific">Aspergillus parasiticus</name>
    <dbReference type="NCBI Taxonomy" id="5067"/>
    <lineage>
        <taxon>Eukaryota</taxon>
        <taxon>Fungi</taxon>
        <taxon>Dikarya</taxon>
        <taxon>Ascomycota</taxon>
        <taxon>Pezizomycotina</taxon>
        <taxon>Eurotiomycetes</taxon>
        <taxon>Eurotiomycetidae</taxon>
        <taxon>Eurotiales</taxon>
        <taxon>Aspergillaceae</taxon>
        <taxon>Aspergillus</taxon>
        <taxon>Aspergillus subgen. Circumdati</taxon>
    </lineage>
</organism>
<dbReference type="Proteomes" id="UP000326532">
    <property type="component" value="Unassembled WGS sequence"/>
</dbReference>
<gene>
    <name evidence="2" type="ORF">BDV34DRAFT_194430</name>
</gene>
<dbReference type="VEuPathDB" id="FungiDB:BDV34DRAFT_194430"/>
<keyword evidence="1" id="KW-1133">Transmembrane helix</keyword>
<dbReference type="AlphaFoldDB" id="A0A5N6DMC7"/>
<feature type="transmembrane region" description="Helical" evidence="1">
    <location>
        <begin position="33"/>
        <end position="54"/>
    </location>
</feature>
<accession>A0A5N6DMC7</accession>
<reference evidence="2 3" key="1">
    <citation type="submission" date="2019-04" db="EMBL/GenBank/DDBJ databases">
        <title>Fungal friends and foes A comparative genomics study of 23 Aspergillus species from section Flavi.</title>
        <authorList>
            <consortium name="DOE Joint Genome Institute"/>
            <person name="Kjaerbolling I."/>
            <person name="Vesth T.C."/>
            <person name="Frisvad J.C."/>
            <person name="Nybo J.L."/>
            <person name="Theobald S."/>
            <person name="Kildgaard S."/>
            <person name="Petersen T.I."/>
            <person name="Kuo A."/>
            <person name="Sato A."/>
            <person name="Lyhne E.K."/>
            <person name="Kogle M.E."/>
            <person name="Wiebenga A."/>
            <person name="Kun R.S."/>
            <person name="Lubbers R.J."/>
            <person name="Makela M.R."/>
            <person name="Barry K."/>
            <person name="Chovatia M."/>
            <person name="Clum A."/>
            <person name="Daum C."/>
            <person name="Haridas S."/>
            <person name="He G."/>
            <person name="LaButti K."/>
            <person name="Lipzen A."/>
            <person name="Mondo S."/>
            <person name="Pangilinan J."/>
            <person name="Riley R."/>
            <person name="Salamov A."/>
            <person name="Simmons B.A."/>
            <person name="Magnuson J.K."/>
            <person name="Henrissat B."/>
            <person name="Mortensen U.H."/>
            <person name="Larsen T.O."/>
            <person name="De vries R.P."/>
            <person name="Grigoriev I.V."/>
            <person name="Machida M."/>
            <person name="Baker S.E."/>
            <person name="Andersen M.R."/>
        </authorList>
    </citation>
    <scope>NUCLEOTIDE SEQUENCE [LARGE SCALE GENOMIC DNA]</scope>
    <source>
        <strain evidence="2 3">CBS 117618</strain>
    </source>
</reference>
<evidence type="ECO:0000313" key="2">
    <source>
        <dbReference type="EMBL" id="KAB8206144.1"/>
    </source>
</evidence>
<protein>
    <submittedName>
        <fullName evidence="2">Uncharacterized protein</fullName>
    </submittedName>
</protein>
<keyword evidence="1" id="KW-0472">Membrane</keyword>
<dbReference type="EMBL" id="ML734965">
    <property type="protein sequence ID" value="KAB8206144.1"/>
    <property type="molecule type" value="Genomic_DNA"/>
</dbReference>
<sequence>MPNKDPLWRDNNYQSNSKVIMWLKGNAKVEETLVLTLINPILTSHLTVIVLAPVRVDGRDQSISAQ</sequence>
<evidence type="ECO:0000256" key="1">
    <source>
        <dbReference type="SAM" id="Phobius"/>
    </source>
</evidence>